<evidence type="ECO:0000256" key="1">
    <source>
        <dbReference type="SAM" id="MobiDB-lite"/>
    </source>
</evidence>
<accession>A0A8J3QG27</accession>
<evidence type="ECO:0000313" key="2">
    <source>
        <dbReference type="EMBL" id="GIH10349.1"/>
    </source>
</evidence>
<organism evidence="2 3">
    <name type="scientific">Rhizocola hellebori</name>
    <dbReference type="NCBI Taxonomy" id="1392758"/>
    <lineage>
        <taxon>Bacteria</taxon>
        <taxon>Bacillati</taxon>
        <taxon>Actinomycetota</taxon>
        <taxon>Actinomycetes</taxon>
        <taxon>Micromonosporales</taxon>
        <taxon>Micromonosporaceae</taxon>
        <taxon>Rhizocola</taxon>
    </lineage>
</organism>
<dbReference type="Proteomes" id="UP000612899">
    <property type="component" value="Unassembled WGS sequence"/>
</dbReference>
<sequence>MGGMNHDNASAPRPGPHPTHKRQKAHGTSASPPNAEMRVPWKGQVGRCTDLRRRTGVRGAQPPRTGAKEFAAQFTARRDHQRLTQGIGASTVAAIVAGRVAA</sequence>
<reference evidence="2" key="1">
    <citation type="submission" date="2021-01" db="EMBL/GenBank/DDBJ databases">
        <title>Whole genome shotgun sequence of Rhizocola hellebori NBRC 109834.</title>
        <authorList>
            <person name="Komaki H."/>
            <person name="Tamura T."/>
        </authorList>
    </citation>
    <scope>NUCLEOTIDE SEQUENCE</scope>
    <source>
        <strain evidence="2">NBRC 109834</strain>
    </source>
</reference>
<feature type="region of interest" description="Disordered" evidence="1">
    <location>
        <begin position="1"/>
        <end position="68"/>
    </location>
</feature>
<comment type="caution">
    <text evidence="2">The sequence shown here is derived from an EMBL/GenBank/DDBJ whole genome shotgun (WGS) entry which is preliminary data.</text>
</comment>
<keyword evidence="3" id="KW-1185">Reference proteome</keyword>
<protein>
    <submittedName>
        <fullName evidence="2">Uncharacterized protein</fullName>
    </submittedName>
</protein>
<evidence type="ECO:0000313" key="3">
    <source>
        <dbReference type="Proteomes" id="UP000612899"/>
    </source>
</evidence>
<name>A0A8J3QG27_9ACTN</name>
<dbReference type="EMBL" id="BONY01000092">
    <property type="protein sequence ID" value="GIH10349.1"/>
    <property type="molecule type" value="Genomic_DNA"/>
</dbReference>
<proteinExistence type="predicted"/>
<gene>
    <name evidence="2" type="ORF">Rhe02_84160</name>
</gene>
<dbReference type="AlphaFoldDB" id="A0A8J3QG27"/>